<feature type="transmembrane region" description="Helical" evidence="6">
    <location>
        <begin position="260"/>
        <end position="284"/>
    </location>
</feature>
<dbReference type="Gene3D" id="1.20.1560.10">
    <property type="entry name" value="ABC transporter type 1, transmembrane domain"/>
    <property type="match status" value="1"/>
</dbReference>
<evidence type="ECO:0000256" key="1">
    <source>
        <dbReference type="ARBA" id="ARBA00004651"/>
    </source>
</evidence>
<dbReference type="InterPro" id="IPR011527">
    <property type="entry name" value="ABC1_TM_dom"/>
</dbReference>
<evidence type="ECO:0000256" key="6">
    <source>
        <dbReference type="SAM" id="Phobius"/>
    </source>
</evidence>
<protein>
    <submittedName>
        <fullName evidence="8">ABC transporter</fullName>
    </submittedName>
</protein>
<evidence type="ECO:0000259" key="7">
    <source>
        <dbReference type="PROSITE" id="PS50929"/>
    </source>
</evidence>
<evidence type="ECO:0000313" key="8">
    <source>
        <dbReference type="EMBL" id="AOO90848.1"/>
    </source>
</evidence>
<organism evidence="8">
    <name type="scientific">Rhizobium leguminosarum bv. trifolii</name>
    <dbReference type="NCBI Taxonomy" id="386"/>
    <lineage>
        <taxon>Bacteria</taxon>
        <taxon>Pseudomonadati</taxon>
        <taxon>Pseudomonadota</taxon>
        <taxon>Alphaproteobacteria</taxon>
        <taxon>Hyphomicrobiales</taxon>
        <taxon>Rhizobiaceae</taxon>
        <taxon>Rhizobium/Agrobacterium group</taxon>
        <taxon>Rhizobium</taxon>
    </lineage>
</organism>
<keyword evidence="5 6" id="KW-0472">Membrane</keyword>
<keyword evidence="3 6" id="KW-0812">Transmembrane</keyword>
<dbReference type="GO" id="GO:0140359">
    <property type="term" value="F:ABC-type transporter activity"/>
    <property type="evidence" value="ECO:0007669"/>
    <property type="project" value="InterPro"/>
</dbReference>
<dbReference type="EMBL" id="KX488484">
    <property type="protein sequence ID" value="AOO90848.1"/>
    <property type="molecule type" value="Genomic_DNA"/>
</dbReference>
<dbReference type="Gene3D" id="3.40.50.300">
    <property type="entry name" value="P-loop containing nucleotide triphosphate hydrolases"/>
    <property type="match status" value="1"/>
</dbReference>
<proteinExistence type="predicted"/>
<dbReference type="InterPro" id="IPR050835">
    <property type="entry name" value="ABC_transporter_sub-D"/>
</dbReference>
<dbReference type="GeneID" id="61425712"/>
<name>A0A1B8RBW5_RHILT</name>
<feature type="transmembrane region" description="Helical" evidence="6">
    <location>
        <begin position="33"/>
        <end position="55"/>
    </location>
</feature>
<dbReference type="Pfam" id="PF06472">
    <property type="entry name" value="ABC_membrane_2"/>
    <property type="match status" value="1"/>
</dbReference>
<feature type="transmembrane region" description="Helical" evidence="6">
    <location>
        <begin position="290"/>
        <end position="311"/>
    </location>
</feature>
<evidence type="ECO:0000256" key="5">
    <source>
        <dbReference type="ARBA" id="ARBA00023136"/>
    </source>
</evidence>
<evidence type="ECO:0000256" key="3">
    <source>
        <dbReference type="ARBA" id="ARBA00022692"/>
    </source>
</evidence>
<dbReference type="SUPFAM" id="SSF52540">
    <property type="entry name" value="P-loop containing nucleoside triphosphate hydrolases"/>
    <property type="match status" value="1"/>
</dbReference>
<feature type="transmembrane region" description="Helical" evidence="6">
    <location>
        <begin position="75"/>
        <end position="95"/>
    </location>
</feature>
<evidence type="ECO:0000256" key="2">
    <source>
        <dbReference type="ARBA" id="ARBA00022448"/>
    </source>
</evidence>
<dbReference type="PANTHER" id="PTHR11384:SF59">
    <property type="entry name" value="LYSOSOMAL COBALAMIN TRANSPORTER ABCD4"/>
    <property type="match status" value="1"/>
</dbReference>
<dbReference type="GO" id="GO:0005524">
    <property type="term" value="F:ATP binding"/>
    <property type="evidence" value="ECO:0007669"/>
    <property type="project" value="InterPro"/>
</dbReference>
<dbReference type="InterPro" id="IPR027417">
    <property type="entry name" value="P-loop_NTPase"/>
</dbReference>
<dbReference type="PANTHER" id="PTHR11384">
    <property type="entry name" value="ATP-BINDING CASSETTE, SUB-FAMILY D MEMBER"/>
    <property type="match status" value="1"/>
</dbReference>
<evidence type="ECO:0000256" key="4">
    <source>
        <dbReference type="ARBA" id="ARBA00022989"/>
    </source>
</evidence>
<sequence length="562" mass="62381">MDTRQIPFKVTAVRFVRAVRVFMTSEVGSKAGMMFAGLVALLFALSSLNVVNSYVGRNFMTAIANRETPEFIRQAIFYIGVFAAFTIVAVVSRFIEERLALLWREFLTRRAINLYLADRAYYQLDVSGQLSHPDQRITEDMRVFTVTTLSFVLMVLNSSLTIIAFSGVLWSISPLLFVVAVLYAACGSYLTIALGRPLIKLNYDQLDKEASFRSGLIQVRENAESIVLAHCEEQQSFRLLQRLEDAVTNFRKVTAINRNVGFFTTGYNWLIQIIPALIIAPAYMRGDIDFGVITQSGAAFAMLVGAFSLIITQFQSISTFAAVVARLSSLMEAIEQVRAPAGSGIAIVEEKGRLAYETLTLLSSASEVPVVKDLSVSIPIGMRVLITGPAQAARVALFRATAGISFKGSGRIIRPGPDDILFLPQRPYLPTSTLHQILVRNVRSSKIPDDRIIQLLHELNLERVLAQAGGLDAEKDWEKLLSLQEQQLLALVNILLAAPQFVFLDRIDTTLGLEQFPRILQILSENSITCINNAETDVLRDYHDAVLECGEDGSWTWTVNRA</sequence>
<keyword evidence="4 6" id="KW-1133">Transmembrane helix</keyword>
<dbReference type="SUPFAM" id="SSF90123">
    <property type="entry name" value="ABC transporter transmembrane region"/>
    <property type="match status" value="1"/>
</dbReference>
<dbReference type="InterPro" id="IPR036640">
    <property type="entry name" value="ABC1_TM_sf"/>
</dbReference>
<reference evidence="8" key="1">
    <citation type="journal article" date="2015" name="BMC Genomics">
        <title>Transcriptome profiling of a Rhizobium leguminosarum bv. trifolii rosR mutant reveals the role of the transcriptional regulator RosR in motility, synthesis of cell-surface components, and other cellular processes.</title>
        <authorList>
            <person name="Rachwal K."/>
            <person name="Matczynska E."/>
            <person name="Janczarek M."/>
        </authorList>
    </citation>
    <scope>NUCLEOTIDE SEQUENCE</scope>
    <source>
        <strain evidence="8">Rt24.2</strain>
    </source>
</reference>
<feature type="transmembrane region" description="Helical" evidence="6">
    <location>
        <begin position="143"/>
        <end position="169"/>
    </location>
</feature>
<feature type="domain" description="ABC transmembrane type-1" evidence="7">
    <location>
        <begin position="36"/>
        <end position="319"/>
    </location>
</feature>
<comment type="subcellular location">
    <subcellularLocation>
        <location evidence="1">Cell membrane</location>
        <topology evidence="1">Multi-pass membrane protein</topology>
    </subcellularLocation>
</comment>
<dbReference type="AlphaFoldDB" id="A0A1B8RBW5"/>
<accession>A0A1B8RBW5</accession>
<dbReference type="PROSITE" id="PS50929">
    <property type="entry name" value="ABC_TM1F"/>
    <property type="match status" value="1"/>
</dbReference>
<dbReference type="RefSeq" id="WP_028734543.1">
    <property type="nucleotide sequence ID" value="NZ_MAMO01000029.1"/>
</dbReference>
<reference evidence="8" key="2">
    <citation type="journal article" date="2016" name="Front. Microbiol.">
        <title>The Regulatory Protein RosR Affects Rhizobium leguminosarum bv. trifolii Protein Profiles, Cell Surface Properties, and Symbiosis with Clover.</title>
        <authorList>
            <person name="Rachwal K."/>
            <person name="Boguszewska A."/>
            <person name="Kopcinska J."/>
            <person name="Karas M."/>
            <person name="Tchorzewski M."/>
            <person name="Janczarek M."/>
        </authorList>
    </citation>
    <scope>NUCLEOTIDE SEQUENCE</scope>
    <source>
        <strain evidence="8">Rt24.2</strain>
    </source>
</reference>
<keyword evidence="2" id="KW-0813">Transport</keyword>
<feature type="transmembrane region" description="Helical" evidence="6">
    <location>
        <begin position="175"/>
        <end position="195"/>
    </location>
</feature>
<dbReference type="GO" id="GO:0005886">
    <property type="term" value="C:plasma membrane"/>
    <property type="evidence" value="ECO:0007669"/>
    <property type="project" value="UniProtKB-SubCell"/>
</dbReference>